<gene>
    <name evidence="2" type="ORF">HU200_000210</name>
</gene>
<feature type="compositionally biased region" description="Polar residues" evidence="1">
    <location>
        <begin position="222"/>
        <end position="238"/>
    </location>
</feature>
<evidence type="ECO:0000256" key="1">
    <source>
        <dbReference type="SAM" id="MobiDB-lite"/>
    </source>
</evidence>
<dbReference type="Proteomes" id="UP000636709">
    <property type="component" value="Unassembled WGS sequence"/>
</dbReference>
<protein>
    <submittedName>
        <fullName evidence="2">Uncharacterized protein</fullName>
    </submittedName>
</protein>
<proteinExistence type="predicted"/>
<feature type="region of interest" description="Disordered" evidence="1">
    <location>
        <begin position="217"/>
        <end position="238"/>
    </location>
</feature>
<accession>A0A835G0W3</accession>
<keyword evidence="3" id="KW-1185">Reference proteome</keyword>
<sequence>MAGPGPSAQAEPRNSVTVVAVVVGQTTVPDASDCSCQISTEETREPGIDGPLPQSGLTRMLLPQCFFTPSRQAEPCGATVTHARHASPAAILTDKTPELFPRLTMEEPFALRQATPADRWVDPFPSKARVRPASHAPARRGARLQPSESRGECCVYACAAAGCSSSGGEATQNELGDAACIRHDVDVARRVTLCYRTRDAPITACLPSSVPACPPRFAAGQGQPNSTPHCPSRLTTTTASPRSFVHPVQSAKHHGIPSPVGYQLSITRVIHPRFTSLQFISFHGFYKSRTRDTPPTHQEHPHTQTHSRRRLPTPAGLRILPAAATHSRRLHPRAHPPREEQVGATMMADGDGGPAAALPPCRLGGAGAAAAPGRQCCGGGGCGLGLARLVRRLRRRGRRALRGAAAAASSQQRRRACQYDPLSYARNFDLGGGGDDAARVYHGCSFSSRFVLVPAVSATATSSASSAGAGAIDASAGGAAPAAPGLFWAGNLFHAHPMGKFGPSFRAGLGPGPHPGLPTRGQPAHRRAYNIYGSSCRCDTTPTKSNAIVYSLAAVAPSSSAAASAPSSPTGANAPPWSSDAVQVTMADRRWTSDAVASREKEENRADRILAARLGPGAASAICR</sequence>
<reference evidence="2" key="1">
    <citation type="submission" date="2020-07" db="EMBL/GenBank/DDBJ databases">
        <title>Genome sequence and genetic diversity analysis of an under-domesticated orphan crop, white fonio (Digitaria exilis).</title>
        <authorList>
            <person name="Bennetzen J.L."/>
            <person name="Chen S."/>
            <person name="Ma X."/>
            <person name="Wang X."/>
            <person name="Yssel A.E.J."/>
            <person name="Chaluvadi S.R."/>
            <person name="Johnson M."/>
            <person name="Gangashetty P."/>
            <person name="Hamidou F."/>
            <person name="Sanogo M.D."/>
            <person name="Zwaenepoel A."/>
            <person name="Wallace J."/>
            <person name="Van De Peer Y."/>
            <person name="Van Deynze A."/>
        </authorList>
    </citation>
    <scope>NUCLEOTIDE SEQUENCE</scope>
    <source>
        <tissue evidence="2">Leaves</tissue>
    </source>
</reference>
<name>A0A835G0W3_9POAL</name>
<dbReference type="AlphaFoldDB" id="A0A835G0W3"/>
<organism evidence="2 3">
    <name type="scientific">Digitaria exilis</name>
    <dbReference type="NCBI Taxonomy" id="1010633"/>
    <lineage>
        <taxon>Eukaryota</taxon>
        <taxon>Viridiplantae</taxon>
        <taxon>Streptophyta</taxon>
        <taxon>Embryophyta</taxon>
        <taxon>Tracheophyta</taxon>
        <taxon>Spermatophyta</taxon>
        <taxon>Magnoliopsida</taxon>
        <taxon>Liliopsida</taxon>
        <taxon>Poales</taxon>
        <taxon>Poaceae</taxon>
        <taxon>PACMAD clade</taxon>
        <taxon>Panicoideae</taxon>
        <taxon>Panicodae</taxon>
        <taxon>Paniceae</taxon>
        <taxon>Anthephorinae</taxon>
        <taxon>Digitaria</taxon>
    </lineage>
</organism>
<evidence type="ECO:0000313" key="2">
    <source>
        <dbReference type="EMBL" id="KAF8783774.1"/>
    </source>
</evidence>
<feature type="region of interest" description="Disordered" evidence="1">
    <location>
        <begin position="288"/>
        <end position="311"/>
    </location>
</feature>
<evidence type="ECO:0000313" key="3">
    <source>
        <dbReference type="Proteomes" id="UP000636709"/>
    </source>
</evidence>
<dbReference type="PANTHER" id="PTHR33168">
    <property type="entry name" value="STRESS INDUCED PROTEIN-RELATED"/>
    <property type="match status" value="1"/>
</dbReference>
<dbReference type="EMBL" id="JACEFO010000036">
    <property type="protein sequence ID" value="KAF8783774.1"/>
    <property type="molecule type" value="Genomic_DNA"/>
</dbReference>
<feature type="compositionally biased region" description="Basic and acidic residues" evidence="1">
    <location>
        <begin position="289"/>
        <end position="302"/>
    </location>
</feature>
<comment type="caution">
    <text evidence="2">The sequence shown here is derived from an EMBL/GenBank/DDBJ whole genome shotgun (WGS) entry which is preliminary data.</text>
</comment>